<evidence type="ECO:0000313" key="9">
    <source>
        <dbReference type="Proteomes" id="UP000233491"/>
    </source>
</evidence>
<comment type="caution">
    <text evidence="8">The sequence shown here is derived from an EMBL/GenBank/DDBJ whole genome shotgun (WGS) entry which is preliminary data.</text>
</comment>
<evidence type="ECO:0000256" key="2">
    <source>
        <dbReference type="ARBA" id="ARBA00022475"/>
    </source>
</evidence>
<dbReference type="PANTHER" id="PTHR42709:SF6">
    <property type="entry name" value="UNDECAPRENYL PHOSPHATE TRANSPORTER A"/>
    <property type="match status" value="1"/>
</dbReference>
<feature type="domain" description="VTT" evidence="7">
    <location>
        <begin position="28"/>
        <end position="151"/>
    </location>
</feature>
<comment type="subcellular location">
    <subcellularLocation>
        <location evidence="1">Cell membrane</location>
        <topology evidence="1">Multi-pass membrane protein</topology>
    </subcellularLocation>
</comment>
<evidence type="ECO:0000256" key="3">
    <source>
        <dbReference type="ARBA" id="ARBA00022692"/>
    </source>
</evidence>
<dbReference type="RefSeq" id="WP_101290704.1">
    <property type="nucleotide sequence ID" value="NZ_FOUQ01000006.1"/>
</dbReference>
<dbReference type="InterPro" id="IPR051311">
    <property type="entry name" value="DedA_domain"/>
</dbReference>
<keyword evidence="4 6" id="KW-1133">Transmembrane helix</keyword>
<evidence type="ECO:0000256" key="5">
    <source>
        <dbReference type="ARBA" id="ARBA00023136"/>
    </source>
</evidence>
<sequence>MIEHAELVSMMSSYGLWVLTPLAVLEGPIVTVIAGYLAKLSILSLWQVVPCVVVADILGDSLLYFLGRLALGGLSPAWRGRLGLSPHRLYCLMRGFRRNGTRILVAAKLTHAAGFAALTAAGAARMPFSDFLVANILAGIPKCLFFIALGYLFGSAYETIGKWLSGEAALIMLALGLGLFTIVYLQRRRVSR</sequence>
<name>A0A1I4TNP8_9HYPH</name>
<keyword evidence="9" id="KW-1185">Reference proteome</keyword>
<gene>
    <name evidence="8" type="ORF">CXZ10_17710</name>
</gene>
<organism evidence="8 9">
    <name type="scientific">Pleomorphomonas diazotrophica</name>
    <dbReference type="NCBI Taxonomy" id="1166257"/>
    <lineage>
        <taxon>Bacteria</taxon>
        <taxon>Pseudomonadati</taxon>
        <taxon>Pseudomonadota</taxon>
        <taxon>Alphaproteobacteria</taxon>
        <taxon>Hyphomicrobiales</taxon>
        <taxon>Pleomorphomonadaceae</taxon>
        <taxon>Pleomorphomonas</taxon>
    </lineage>
</organism>
<dbReference type="AlphaFoldDB" id="A0A1I4TNP8"/>
<protein>
    <recommendedName>
        <fullName evidence="7">VTT domain-containing protein</fullName>
    </recommendedName>
</protein>
<keyword evidence="3 6" id="KW-0812">Transmembrane</keyword>
<evidence type="ECO:0000256" key="6">
    <source>
        <dbReference type="SAM" id="Phobius"/>
    </source>
</evidence>
<feature type="transmembrane region" description="Helical" evidence="6">
    <location>
        <begin position="168"/>
        <end position="185"/>
    </location>
</feature>
<dbReference type="OrthoDB" id="9780918at2"/>
<dbReference type="Pfam" id="PF09335">
    <property type="entry name" value="VTT_dom"/>
    <property type="match status" value="1"/>
</dbReference>
<accession>A0A1I4TNP8</accession>
<feature type="transmembrane region" description="Helical" evidence="6">
    <location>
        <begin position="103"/>
        <end position="124"/>
    </location>
</feature>
<evidence type="ECO:0000313" key="8">
    <source>
        <dbReference type="EMBL" id="PKR87577.1"/>
    </source>
</evidence>
<feature type="transmembrane region" description="Helical" evidence="6">
    <location>
        <begin position="131"/>
        <end position="153"/>
    </location>
</feature>
<feature type="transmembrane region" description="Helical" evidence="6">
    <location>
        <begin position="45"/>
        <end position="66"/>
    </location>
</feature>
<dbReference type="InterPro" id="IPR032816">
    <property type="entry name" value="VTT_dom"/>
</dbReference>
<feature type="transmembrane region" description="Helical" evidence="6">
    <location>
        <begin position="14"/>
        <end position="38"/>
    </location>
</feature>
<keyword evidence="2" id="KW-1003">Cell membrane</keyword>
<keyword evidence="5 6" id="KW-0472">Membrane</keyword>
<proteinExistence type="predicted"/>
<reference evidence="8 9" key="1">
    <citation type="submission" date="2017-12" db="EMBL/GenBank/DDBJ databases">
        <title>Anaerobic carbon monoxide metabolism by Pleomorphomonas carboxyditropha sp. nov., a new mesophilic hydrogenogenic carboxidotroph.</title>
        <authorList>
            <person name="Esquivel-Elizondo S."/>
            <person name="Krajmalnik-Brown R."/>
        </authorList>
    </citation>
    <scope>NUCLEOTIDE SEQUENCE [LARGE SCALE GENOMIC DNA]</scope>
    <source>
        <strain evidence="8 9">R5-392</strain>
    </source>
</reference>
<dbReference type="GO" id="GO:0005886">
    <property type="term" value="C:plasma membrane"/>
    <property type="evidence" value="ECO:0007669"/>
    <property type="project" value="UniProtKB-SubCell"/>
</dbReference>
<dbReference type="PANTHER" id="PTHR42709">
    <property type="entry name" value="ALKALINE PHOSPHATASE LIKE PROTEIN"/>
    <property type="match status" value="1"/>
</dbReference>
<evidence type="ECO:0000256" key="4">
    <source>
        <dbReference type="ARBA" id="ARBA00022989"/>
    </source>
</evidence>
<dbReference type="EMBL" id="PJNW01000016">
    <property type="protein sequence ID" value="PKR87577.1"/>
    <property type="molecule type" value="Genomic_DNA"/>
</dbReference>
<dbReference type="Proteomes" id="UP000233491">
    <property type="component" value="Unassembled WGS sequence"/>
</dbReference>
<evidence type="ECO:0000259" key="7">
    <source>
        <dbReference type="Pfam" id="PF09335"/>
    </source>
</evidence>
<evidence type="ECO:0000256" key="1">
    <source>
        <dbReference type="ARBA" id="ARBA00004651"/>
    </source>
</evidence>